<dbReference type="STRING" id="46680.GCA_000807755_02776"/>
<dbReference type="CDD" id="cd07818">
    <property type="entry name" value="SRPBCC_1"/>
    <property type="match status" value="1"/>
</dbReference>
<accession>A0A2D0ADQ1</accession>
<dbReference type="RefSeq" id="WP_088417641.1">
    <property type="nucleotide sequence ID" value="NZ_NJBA01000004.1"/>
</dbReference>
<organism evidence="1 2">
    <name type="scientific">Pseudomonas nitroreducens</name>
    <dbReference type="NCBI Taxonomy" id="46680"/>
    <lineage>
        <taxon>Bacteria</taxon>
        <taxon>Pseudomonadati</taxon>
        <taxon>Pseudomonadota</taxon>
        <taxon>Gammaproteobacteria</taxon>
        <taxon>Pseudomonadales</taxon>
        <taxon>Pseudomonadaceae</taxon>
        <taxon>Pseudomonas</taxon>
    </lineage>
</organism>
<dbReference type="Gene3D" id="3.30.530.20">
    <property type="match status" value="1"/>
</dbReference>
<protein>
    <submittedName>
        <fullName evidence="1">Polyketide cyclase</fullName>
    </submittedName>
</protein>
<dbReference type="Proteomes" id="UP000198145">
    <property type="component" value="Unassembled WGS sequence"/>
</dbReference>
<dbReference type="SUPFAM" id="SSF55961">
    <property type="entry name" value="Bet v1-like"/>
    <property type="match status" value="1"/>
</dbReference>
<dbReference type="InterPro" id="IPR019587">
    <property type="entry name" value="Polyketide_cyclase/dehydratase"/>
</dbReference>
<gene>
    <name evidence="1" type="ORF">CEG18_11670</name>
</gene>
<comment type="caution">
    <text evidence="1">The sequence shown here is derived from an EMBL/GenBank/DDBJ whole genome shotgun (WGS) entry which is preliminary data.</text>
</comment>
<dbReference type="eggNOG" id="COG3832">
    <property type="taxonomic scope" value="Bacteria"/>
</dbReference>
<dbReference type="InterPro" id="IPR023393">
    <property type="entry name" value="START-like_dom_sf"/>
</dbReference>
<dbReference type="Pfam" id="PF10604">
    <property type="entry name" value="Polyketide_cyc2"/>
    <property type="match status" value="1"/>
</dbReference>
<dbReference type="AlphaFoldDB" id="A0A2D0ADQ1"/>
<dbReference type="EMBL" id="NJBA01000004">
    <property type="protein sequence ID" value="OWP50210.1"/>
    <property type="molecule type" value="Genomic_DNA"/>
</dbReference>
<name>A0A2D0ADQ1_PSENT</name>
<proteinExistence type="predicted"/>
<evidence type="ECO:0000313" key="2">
    <source>
        <dbReference type="Proteomes" id="UP000198145"/>
    </source>
</evidence>
<sequence length="176" mass="19418">MLKWIALVMALAVAVVLVLAANRPGTFRVERTACIQAPPEKVQGYIEDFHLWAQWSPFEKLDPQMQRSFSGTDKGRGAVYAWEGNGKAGAGRMEILEIDPGSRVTIALDFRKPFKASNTAEFTLVPRDGGTEVTWAMFGPVPFVAKIMHLFFDVDRMVGKDFEAGLANLKALAEKG</sequence>
<evidence type="ECO:0000313" key="1">
    <source>
        <dbReference type="EMBL" id="OWP50210.1"/>
    </source>
</evidence>
<reference evidence="1 2" key="1">
    <citation type="submission" date="2017-06" db="EMBL/GenBank/DDBJ databases">
        <title>Draft genome of Pseudomonas nitroreducens DF05.</title>
        <authorList>
            <person name="Iyer R."/>
        </authorList>
    </citation>
    <scope>NUCLEOTIDE SEQUENCE [LARGE SCALE GENOMIC DNA]</scope>
    <source>
        <strain evidence="1 2">DF05</strain>
    </source>
</reference>